<keyword evidence="1" id="KW-1133">Transmembrane helix</keyword>
<gene>
    <name evidence="2" type="ordered locus">Adeg_0013</name>
</gene>
<name>C9RA81_AMMDK</name>
<dbReference type="KEGG" id="adg:Adeg_0013"/>
<dbReference type="Proteomes" id="UP000002620">
    <property type="component" value="Chromosome"/>
</dbReference>
<sequence length="31" mass="3580">MRRWFVKYGWLVPPAIAAAATGIALYQLFLR</sequence>
<reference evidence="2 3" key="1">
    <citation type="submission" date="2009-10" db="EMBL/GenBank/DDBJ databases">
        <title>Complete sequence of chromosome of Ammonifex degensii KC4.</title>
        <authorList>
            <consortium name="US DOE Joint Genome Institute"/>
            <person name="Kerfeld C."/>
            <person name="Goodner B."/>
            <person name="Huber H."/>
            <person name="Stetter K."/>
            <person name="Lucas S."/>
            <person name="Copeland A."/>
            <person name="Lapidus A."/>
            <person name="Glavina del Rio T."/>
            <person name="Dalin E."/>
            <person name="Tice H."/>
            <person name="Bruce D."/>
            <person name="Goodwin L."/>
            <person name="Pitluck S."/>
            <person name="Saunders E."/>
            <person name="Brettin T."/>
            <person name="Detter J.C."/>
            <person name="Han C."/>
            <person name="Larimer F."/>
            <person name="Land M."/>
            <person name="Hauser L."/>
            <person name="Kyrpides N."/>
            <person name="Ovchinnikova G."/>
            <person name="Richardson P."/>
        </authorList>
    </citation>
    <scope>NUCLEOTIDE SEQUENCE [LARGE SCALE GENOMIC DNA]</scope>
    <source>
        <strain evidence="3">DSM 10501 / KC4</strain>
    </source>
</reference>
<organism evidence="2 3">
    <name type="scientific">Ammonifex degensii (strain DSM 10501 / KC4)</name>
    <dbReference type="NCBI Taxonomy" id="429009"/>
    <lineage>
        <taxon>Bacteria</taxon>
        <taxon>Bacillati</taxon>
        <taxon>Bacillota</taxon>
        <taxon>Clostridia</taxon>
        <taxon>Thermoanaerobacterales</taxon>
        <taxon>Thermoanaerobacteraceae</taxon>
        <taxon>Ammonifex</taxon>
    </lineage>
</organism>
<evidence type="ECO:0000256" key="1">
    <source>
        <dbReference type="SAM" id="Phobius"/>
    </source>
</evidence>
<proteinExistence type="predicted"/>
<evidence type="ECO:0000313" key="3">
    <source>
        <dbReference type="Proteomes" id="UP000002620"/>
    </source>
</evidence>
<evidence type="ECO:0000313" key="2">
    <source>
        <dbReference type="EMBL" id="ACX51190.1"/>
    </source>
</evidence>
<protein>
    <submittedName>
        <fullName evidence="2">Uncharacterized protein</fullName>
    </submittedName>
</protein>
<accession>C9RA81</accession>
<dbReference type="HOGENOM" id="CLU_3394777_0_0_9"/>
<dbReference type="EMBL" id="CP001785">
    <property type="protein sequence ID" value="ACX51190.1"/>
    <property type="molecule type" value="Genomic_DNA"/>
</dbReference>
<feature type="transmembrane region" description="Helical" evidence="1">
    <location>
        <begin position="12"/>
        <end position="30"/>
    </location>
</feature>
<dbReference type="AlphaFoldDB" id="C9RA81"/>
<keyword evidence="3" id="KW-1185">Reference proteome</keyword>
<keyword evidence="1" id="KW-0472">Membrane</keyword>
<keyword evidence="1" id="KW-0812">Transmembrane</keyword>
<dbReference type="STRING" id="429009.Adeg_0013"/>